<evidence type="ECO:0000256" key="1">
    <source>
        <dbReference type="ARBA" id="ARBA00022475"/>
    </source>
</evidence>
<keyword evidence="4 6" id="KW-0472">Membrane</keyword>
<proteinExistence type="predicted"/>
<dbReference type="OrthoDB" id="4427099at2"/>
<reference evidence="8 9" key="1">
    <citation type="submission" date="2016-10" db="EMBL/GenBank/DDBJ databases">
        <title>Evaluation of Human, Animal and Environmental Mycobacterium chelonae Isolates by Core Genome Phylogenomic Analysis, Targeted Gene Comparison, and Anti-microbial Susceptibility Patterns: A Tale of Mistaken Identities.</title>
        <authorList>
            <person name="Fogelson S.B."/>
            <person name="Camus A.C."/>
            <person name="Lorenz W."/>
            <person name="Vasireddy R."/>
            <person name="Vasireddy S."/>
            <person name="Smith T."/>
            <person name="Brown-Elliott B.A."/>
            <person name="Wallace R.J.Jr."/>
            <person name="Hasan N.A."/>
            <person name="Reischl U."/>
            <person name="Sanchez S."/>
        </authorList>
    </citation>
    <scope>NUCLEOTIDE SEQUENCE [LARGE SCALE GENOMIC DNA]</scope>
    <source>
        <strain evidence="8 9">24999</strain>
    </source>
</reference>
<evidence type="ECO:0000256" key="4">
    <source>
        <dbReference type="ARBA" id="ARBA00023136"/>
    </source>
</evidence>
<sequence>MTSDPSASPDLPEPTPNVPVTPTPDPGKAPDADKTPAKPGKASEPKLTRAGALWSALILGFLVLIVLLIFIAQNTDPVPMTFLGWHWSLPTGVAILGAAVAGGLLTVAAGSARIFQLRRNAKKNFKAAQRG</sequence>
<gene>
    <name evidence="8" type="ORF">BKG61_20670</name>
</gene>
<dbReference type="STRING" id="1908205.BKG60_02910"/>
<dbReference type="Pfam" id="PF06305">
    <property type="entry name" value="LapA_dom"/>
    <property type="match status" value="1"/>
</dbReference>
<feature type="compositionally biased region" description="Pro residues" evidence="5">
    <location>
        <begin position="11"/>
        <end position="27"/>
    </location>
</feature>
<evidence type="ECO:0000256" key="2">
    <source>
        <dbReference type="ARBA" id="ARBA00022692"/>
    </source>
</evidence>
<evidence type="ECO:0000259" key="7">
    <source>
        <dbReference type="Pfam" id="PF06305"/>
    </source>
</evidence>
<keyword evidence="1" id="KW-1003">Cell membrane</keyword>
<feature type="transmembrane region" description="Helical" evidence="6">
    <location>
        <begin position="51"/>
        <end position="72"/>
    </location>
</feature>
<dbReference type="InterPro" id="IPR010445">
    <property type="entry name" value="LapA_dom"/>
</dbReference>
<keyword evidence="3 6" id="KW-1133">Transmembrane helix</keyword>
<accession>A0A1S1JXD5</accession>
<evidence type="ECO:0000256" key="3">
    <source>
        <dbReference type="ARBA" id="ARBA00022989"/>
    </source>
</evidence>
<evidence type="ECO:0000256" key="6">
    <source>
        <dbReference type="SAM" id="Phobius"/>
    </source>
</evidence>
<feature type="transmembrane region" description="Helical" evidence="6">
    <location>
        <begin position="92"/>
        <end position="115"/>
    </location>
</feature>
<comment type="caution">
    <text evidence="8">The sequence shown here is derived from an EMBL/GenBank/DDBJ whole genome shotgun (WGS) entry which is preliminary data.</text>
</comment>
<feature type="domain" description="Lipopolysaccharide assembly protein A" evidence="7">
    <location>
        <begin position="73"/>
        <end position="126"/>
    </location>
</feature>
<accession>A0A1Q9WH61</accession>
<organism evidence="8 9">
    <name type="scientific">Mycobacterium syngnathidarum</name>
    <dbReference type="NCBI Taxonomy" id="1908205"/>
    <lineage>
        <taxon>Bacteria</taxon>
        <taxon>Bacillati</taxon>
        <taxon>Actinomycetota</taxon>
        <taxon>Actinomycetes</taxon>
        <taxon>Mycobacteriales</taxon>
        <taxon>Mycobacteriaceae</taxon>
        <taxon>Mycobacterium</taxon>
    </lineage>
</organism>
<feature type="region of interest" description="Disordered" evidence="5">
    <location>
        <begin position="1"/>
        <end position="46"/>
    </location>
</feature>
<keyword evidence="2 6" id="KW-0812">Transmembrane</keyword>
<name>A0A1S1JXD5_9MYCO</name>
<dbReference type="RefSeq" id="WP_070946058.1">
    <property type="nucleotide sequence ID" value="NZ_MLCL01000011.1"/>
</dbReference>
<feature type="compositionally biased region" description="Basic and acidic residues" evidence="5">
    <location>
        <begin position="28"/>
        <end position="46"/>
    </location>
</feature>
<dbReference type="Proteomes" id="UP000179636">
    <property type="component" value="Unassembled WGS sequence"/>
</dbReference>
<dbReference type="GO" id="GO:0005886">
    <property type="term" value="C:plasma membrane"/>
    <property type="evidence" value="ECO:0007669"/>
    <property type="project" value="InterPro"/>
</dbReference>
<dbReference type="EMBL" id="MLHV01000021">
    <property type="protein sequence ID" value="OHT93575.1"/>
    <property type="molecule type" value="Genomic_DNA"/>
</dbReference>
<protein>
    <recommendedName>
        <fullName evidence="7">Lipopolysaccharide assembly protein A domain-containing protein</fullName>
    </recommendedName>
</protein>
<evidence type="ECO:0000256" key="5">
    <source>
        <dbReference type="SAM" id="MobiDB-lite"/>
    </source>
</evidence>
<evidence type="ECO:0000313" key="8">
    <source>
        <dbReference type="EMBL" id="OHT93575.1"/>
    </source>
</evidence>
<evidence type="ECO:0000313" key="9">
    <source>
        <dbReference type="Proteomes" id="UP000179636"/>
    </source>
</evidence>
<keyword evidence="9" id="KW-1185">Reference proteome</keyword>
<dbReference type="AlphaFoldDB" id="A0A1S1JXD5"/>